<dbReference type="InParanoid" id="A0A1S0U891"/>
<name>A0A1S0U891_LOALO</name>
<proteinExistence type="predicted"/>
<dbReference type="CTD" id="9939347"/>
<dbReference type="AlphaFoldDB" id="A0A1S0U891"/>
<sequence>MTYIARRHQMLFRVAHFRHCLVVLRRQHSVLMKDALNGGITLSPFISRQMDNVGRALSSKKNIKRQKKWRRLYWIL</sequence>
<organism evidence="1">
    <name type="scientific">Loa loa</name>
    <name type="common">Eye worm</name>
    <name type="synonym">Filaria loa</name>
    <dbReference type="NCBI Taxonomy" id="7209"/>
    <lineage>
        <taxon>Eukaryota</taxon>
        <taxon>Metazoa</taxon>
        <taxon>Ecdysozoa</taxon>
        <taxon>Nematoda</taxon>
        <taxon>Chromadorea</taxon>
        <taxon>Rhabditida</taxon>
        <taxon>Spirurina</taxon>
        <taxon>Spiruromorpha</taxon>
        <taxon>Filarioidea</taxon>
        <taxon>Onchocercidae</taxon>
        <taxon>Loa</taxon>
    </lineage>
</organism>
<dbReference type="GeneID" id="9939347"/>
<dbReference type="KEGG" id="loa:LOAG_01964"/>
<gene>
    <name evidence="1" type="ORF">LOAG_01964</name>
</gene>
<evidence type="ECO:0000313" key="1">
    <source>
        <dbReference type="EMBL" id="EFO26520.2"/>
    </source>
</evidence>
<accession>A0A1S0U891</accession>
<protein>
    <submittedName>
        <fullName evidence="1">Uncharacterized protein</fullName>
    </submittedName>
</protein>
<dbReference type="RefSeq" id="XP_003137550.2">
    <property type="nucleotide sequence ID" value="XM_003137502.2"/>
</dbReference>
<reference evidence="1" key="1">
    <citation type="submission" date="2012-04" db="EMBL/GenBank/DDBJ databases">
        <title>The Genome Sequence of Loa loa.</title>
        <authorList>
            <consortium name="The Broad Institute Genome Sequencing Platform"/>
            <consortium name="Broad Institute Genome Sequencing Center for Infectious Disease"/>
            <person name="Nutman T.B."/>
            <person name="Fink D.L."/>
            <person name="Russ C."/>
            <person name="Young S."/>
            <person name="Zeng Q."/>
            <person name="Gargeya S."/>
            <person name="Alvarado L."/>
            <person name="Berlin A."/>
            <person name="Chapman S.B."/>
            <person name="Chen Z."/>
            <person name="Freedman E."/>
            <person name="Gellesch M."/>
            <person name="Goldberg J."/>
            <person name="Griggs A."/>
            <person name="Gujja S."/>
            <person name="Heilman E.R."/>
            <person name="Heiman D."/>
            <person name="Howarth C."/>
            <person name="Mehta T."/>
            <person name="Neiman D."/>
            <person name="Pearson M."/>
            <person name="Roberts A."/>
            <person name="Saif S."/>
            <person name="Shea T."/>
            <person name="Shenoy N."/>
            <person name="Sisk P."/>
            <person name="Stolte C."/>
            <person name="Sykes S."/>
            <person name="White J."/>
            <person name="Yandava C."/>
            <person name="Haas B."/>
            <person name="Henn M.R."/>
            <person name="Nusbaum C."/>
            <person name="Birren B."/>
        </authorList>
    </citation>
    <scope>NUCLEOTIDE SEQUENCE [LARGE SCALE GENOMIC DNA]</scope>
</reference>
<dbReference type="EMBL" id="JH712066">
    <property type="protein sequence ID" value="EFO26520.2"/>
    <property type="molecule type" value="Genomic_DNA"/>
</dbReference>